<feature type="transmembrane region" description="Helical" evidence="1">
    <location>
        <begin position="6"/>
        <end position="22"/>
    </location>
</feature>
<organism evidence="2 3">
    <name type="scientific">Deinandra increscens subsp. villosa</name>
    <dbReference type="NCBI Taxonomy" id="3103831"/>
    <lineage>
        <taxon>Eukaryota</taxon>
        <taxon>Viridiplantae</taxon>
        <taxon>Streptophyta</taxon>
        <taxon>Embryophyta</taxon>
        <taxon>Tracheophyta</taxon>
        <taxon>Spermatophyta</taxon>
        <taxon>Magnoliopsida</taxon>
        <taxon>eudicotyledons</taxon>
        <taxon>Gunneridae</taxon>
        <taxon>Pentapetalae</taxon>
        <taxon>asterids</taxon>
        <taxon>campanulids</taxon>
        <taxon>Asterales</taxon>
        <taxon>Asteraceae</taxon>
        <taxon>Asteroideae</taxon>
        <taxon>Heliantheae alliance</taxon>
        <taxon>Madieae</taxon>
        <taxon>Madiinae</taxon>
        <taxon>Deinandra</taxon>
    </lineage>
</organism>
<comment type="similarity">
    <text evidence="1">Belongs to the BCAP29/BCAP31 family.</text>
</comment>
<keyword evidence="1" id="KW-0256">Endoplasmic reticulum</keyword>
<dbReference type="PANTHER" id="PTHR12701:SF69">
    <property type="entry name" value="ENDOPLASMIC RETICULUM TRANSMEMBRANE PROTEIN"/>
    <property type="match status" value="1"/>
</dbReference>
<keyword evidence="1" id="KW-0653">Protein transport</keyword>
<evidence type="ECO:0000313" key="3">
    <source>
        <dbReference type="Proteomes" id="UP001408789"/>
    </source>
</evidence>
<dbReference type="AlphaFoldDB" id="A0AAP0H7A4"/>
<keyword evidence="1" id="KW-0472">Membrane</keyword>
<comment type="function">
    <text evidence="1">May play a role in anterograde transport of membrane proteins from the endoplasmic reticulum to the Golgi.</text>
</comment>
<keyword evidence="1" id="KW-1133">Transmembrane helix</keyword>
<dbReference type="GO" id="GO:0070973">
    <property type="term" value="P:protein localization to endoplasmic reticulum exit site"/>
    <property type="evidence" value="ECO:0007669"/>
    <property type="project" value="UniProtKB-UniRule"/>
</dbReference>
<feature type="transmembrane region" description="Helical" evidence="1">
    <location>
        <begin position="43"/>
        <end position="63"/>
    </location>
</feature>
<dbReference type="Proteomes" id="UP001408789">
    <property type="component" value="Unassembled WGS sequence"/>
</dbReference>
<comment type="subcellular location">
    <subcellularLocation>
        <location evidence="1">Endoplasmic reticulum membrane</location>
        <topology evidence="1">Multi-pass membrane protein</topology>
    </subcellularLocation>
</comment>
<keyword evidence="1" id="KW-0931">ER-Golgi transport</keyword>
<proteinExistence type="inferred from homology"/>
<dbReference type="GO" id="GO:0006888">
    <property type="term" value="P:endoplasmic reticulum to Golgi vesicle-mediated transport"/>
    <property type="evidence" value="ECO:0007669"/>
    <property type="project" value="UniProtKB-UniRule"/>
</dbReference>
<dbReference type="PANTHER" id="PTHR12701">
    <property type="entry name" value="BCR-ASSOCIATED PROTEIN, BAP"/>
    <property type="match status" value="1"/>
</dbReference>
<keyword evidence="1" id="KW-0813">Transport</keyword>
<keyword evidence="1" id="KW-0812">Transmembrane</keyword>
<dbReference type="EMBL" id="JBCNJP010000007">
    <property type="protein sequence ID" value="KAK9077563.1"/>
    <property type="molecule type" value="Genomic_DNA"/>
</dbReference>
<name>A0AAP0H7A4_9ASTR</name>
<accession>A0AAP0H7A4</accession>
<dbReference type="GO" id="GO:0005789">
    <property type="term" value="C:endoplasmic reticulum membrane"/>
    <property type="evidence" value="ECO:0007669"/>
    <property type="project" value="UniProtKB-SubCell"/>
</dbReference>
<evidence type="ECO:0000313" key="2">
    <source>
        <dbReference type="EMBL" id="KAK9077563.1"/>
    </source>
</evidence>
<evidence type="ECO:0000256" key="1">
    <source>
        <dbReference type="RuleBase" id="RU367026"/>
    </source>
</evidence>
<sequence length="131" mass="14837">MTPLLCILVIAEINVILVLLFRTPLRKLVMFMLNRLKNGHGPIMSTVGVTLFAVLMSSLYSILRIQKRSMESGAVNPTDQVLLANYILDSSLMGFCLFLGLMIDRLHYYVKRFDDSERTKPCMPSYETGSD</sequence>
<dbReference type="GO" id="GO:0006886">
    <property type="term" value="P:intracellular protein transport"/>
    <property type="evidence" value="ECO:0007669"/>
    <property type="project" value="UniProtKB-UniRule"/>
</dbReference>
<keyword evidence="3" id="KW-1185">Reference proteome</keyword>
<comment type="caution">
    <text evidence="2">The sequence shown here is derived from an EMBL/GenBank/DDBJ whole genome shotgun (WGS) entry which is preliminary data.</text>
</comment>
<protein>
    <recommendedName>
        <fullName evidence="1">Endoplasmic reticulum transmembrane protein</fullName>
    </recommendedName>
</protein>
<feature type="transmembrane region" description="Helical" evidence="1">
    <location>
        <begin position="83"/>
        <end position="103"/>
    </location>
</feature>
<gene>
    <name evidence="2" type="ORF">SSX86_005900</name>
</gene>
<dbReference type="InterPro" id="IPR008417">
    <property type="entry name" value="BAP29/BAP31"/>
</dbReference>
<reference evidence="2 3" key="1">
    <citation type="submission" date="2024-04" db="EMBL/GenBank/DDBJ databases">
        <title>The reference genome of an endangered Asteraceae, Deinandra increscens subsp. villosa, native to the Central Coast of California.</title>
        <authorList>
            <person name="Guilliams M."/>
            <person name="Hasenstab-Lehman K."/>
            <person name="Meyer R."/>
            <person name="Mcevoy S."/>
        </authorList>
    </citation>
    <scope>NUCLEOTIDE SEQUENCE [LARGE SCALE GENOMIC DNA]</scope>
    <source>
        <tissue evidence="2">Leaf</tissue>
    </source>
</reference>